<dbReference type="RefSeq" id="WP_378484087.1">
    <property type="nucleotide sequence ID" value="NZ_JBHUFB010000007.1"/>
</dbReference>
<evidence type="ECO:0008006" key="3">
    <source>
        <dbReference type="Google" id="ProtNLM"/>
    </source>
</evidence>
<keyword evidence="2" id="KW-1185">Reference proteome</keyword>
<evidence type="ECO:0000313" key="1">
    <source>
        <dbReference type="EMBL" id="MFD1811550.1"/>
    </source>
</evidence>
<proteinExistence type="predicted"/>
<reference evidence="2" key="1">
    <citation type="journal article" date="2019" name="Int. J. Syst. Evol. Microbiol.">
        <title>The Global Catalogue of Microorganisms (GCM) 10K type strain sequencing project: providing services to taxonomists for standard genome sequencing and annotation.</title>
        <authorList>
            <consortium name="The Broad Institute Genomics Platform"/>
            <consortium name="The Broad Institute Genome Sequencing Center for Infectious Disease"/>
            <person name="Wu L."/>
            <person name="Ma J."/>
        </authorList>
    </citation>
    <scope>NUCLEOTIDE SEQUENCE [LARGE SCALE GENOMIC DNA]</scope>
    <source>
        <strain evidence="2">DT72</strain>
    </source>
</reference>
<protein>
    <recommendedName>
        <fullName evidence="3">Carboxymuconolactone decarboxylase family protein</fullName>
    </recommendedName>
</protein>
<gene>
    <name evidence="1" type="ORF">ACFSJG_04940</name>
</gene>
<organism evidence="1 2">
    <name type="scientific">Rhodococcus gannanensis</name>
    <dbReference type="NCBI Taxonomy" id="1960308"/>
    <lineage>
        <taxon>Bacteria</taxon>
        <taxon>Bacillati</taxon>
        <taxon>Actinomycetota</taxon>
        <taxon>Actinomycetes</taxon>
        <taxon>Mycobacteriales</taxon>
        <taxon>Nocardiaceae</taxon>
        <taxon>Rhodococcus</taxon>
    </lineage>
</organism>
<name>A0ABW4NZD7_9NOCA</name>
<evidence type="ECO:0000313" key="2">
    <source>
        <dbReference type="Proteomes" id="UP001597286"/>
    </source>
</evidence>
<dbReference type="EMBL" id="JBHUFB010000007">
    <property type="protein sequence ID" value="MFD1811550.1"/>
    <property type="molecule type" value="Genomic_DNA"/>
</dbReference>
<sequence length="99" mass="10423">MPDDAKRAAQRALVDRILTGPGCTAVDLRSRAFAGAGLQPSVKPLLDKVVTDPTQITDDDFAATGLADDQLFELVVCAAVGRSTRMYESALAALDEADT</sequence>
<comment type="caution">
    <text evidence="1">The sequence shown here is derived from an EMBL/GenBank/DDBJ whole genome shotgun (WGS) entry which is preliminary data.</text>
</comment>
<dbReference type="Proteomes" id="UP001597286">
    <property type="component" value="Unassembled WGS sequence"/>
</dbReference>
<accession>A0ABW4NZD7</accession>